<dbReference type="Gene3D" id="2.30.60.10">
    <property type="entry name" value="Cyanovirin-N"/>
    <property type="match status" value="1"/>
</dbReference>
<dbReference type="InterPro" id="IPR011058">
    <property type="entry name" value="Cyanovirin-N"/>
</dbReference>
<dbReference type="OrthoDB" id="2441380at2759"/>
<protein>
    <submittedName>
        <fullName evidence="2">Similar to Cyanovirin-N homolog acc. no. Q7S6U4</fullName>
    </submittedName>
</protein>
<dbReference type="SUPFAM" id="SSF51322">
    <property type="entry name" value="Cyanovirin-N"/>
    <property type="match status" value="1"/>
</dbReference>
<name>U4L1X6_PYROM</name>
<feature type="domain" description="Cyanovirin-N" evidence="1">
    <location>
        <begin position="3"/>
        <end position="104"/>
    </location>
</feature>
<evidence type="ECO:0000313" key="2">
    <source>
        <dbReference type="EMBL" id="CCX10125.1"/>
    </source>
</evidence>
<dbReference type="AlphaFoldDB" id="U4L1X6"/>
<accession>U4L1X6</accession>
<dbReference type="Proteomes" id="UP000018144">
    <property type="component" value="Unassembled WGS sequence"/>
</dbReference>
<organism evidence="2 3">
    <name type="scientific">Pyronema omphalodes (strain CBS 100304)</name>
    <name type="common">Pyronema confluens</name>
    <dbReference type="NCBI Taxonomy" id="1076935"/>
    <lineage>
        <taxon>Eukaryota</taxon>
        <taxon>Fungi</taxon>
        <taxon>Dikarya</taxon>
        <taxon>Ascomycota</taxon>
        <taxon>Pezizomycotina</taxon>
        <taxon>Pezizomycetes</taxon>
        <taxon>Pezizales</taxon>
        <taxon>Pyronemataceae</taxon>
        <taxon>Pyronema</taxon>
    </lineage>
</organism>
<keyword evidence="3" id="KW-1185">Reference proteome</keyword>
<dbReference type="EMBL" id="HF935513">
    <property type="protein sequence ID" value="CCX10125.1"/>
    <property type="molecule type" value="Genomic_DNA"/>
</dbReference>
<dbReference type="STRING" id="1076935.U4L1X6"/>
<dbReference type="PANTHER" id="PTHR42076">
    <property type="entry name" value="CYANOVIRIN-N HOMOLOG"/>
    <property type="match status" value="1"/>
</dbReference>
<dbReference type="InterPro" id="IPR036673">
    <property type="entry name" value="Cyanovirin-N_sf"/>
</dbReference>
<evidence type="ECO:0000259" key="1">
    <source>
        <dbReference type="SMART" id="SM01111"/>
    </source>
</evidence>
<dbReference type="eggNOG" id="ENOG502SPV1">
    <property type="taxonomic scope" value="Eukaryota"/>
</dbReference>
<reference evidence="2 3" key="1">
    <citation type="journal article" date="2013" name="PLoS Genet.">
        <title>The genome and development-dependent transcriptomes of Pyronema confluens: a window into fungal evolution.</title>
        <authorList>
            <person name="Traeger S."/>
            <person name="Altegoer F."/>
            <person name="Freitag M."/>
            <person name="Gabaldon T."/>
            <person name="Kempken F."/>
            <person name="Kumar A."/>
            <person name="Marcet-Houben M."/>
            <person name="Poggeler S."/>
            <person name="Stajich J.E."/>
            <person name="Nowrousian M."/>
        </authorList>
    </citation>
    <scope>NUCLEOTIDE SEQUENCE [LARGE SCALE GENOMIC DNA]</scope>
    <source>
        <strain evidence="3">CBS 100304</strain>
        <tissue evidence="2">Vegetative mycelium</tissue>
    </source>
</reference>
<dbReference type="SMART" id="SM01111">
    <property type="entry name" value="CVNH"/>
    <property type="match status" value="1"/>
</dbReference>
<proteinExistence type="predicted"/>
<gene>
    <name evidence="2" type="ORF">PCON_09718</name>
</gene>
<dbReference type="Pfam" id="PF08881">
    <property type="entry name" value="CVNH"/>
    <property type="match status" value="1"/>
</dbReference>
<sequence>MSYFHVTASNIRLEGNELVANLDNGSGESPEARIDLNTVLGNEDGHFSWGGKNFSASAENICLEIAADGMPILRADLKNSDEALVSANVNLTERLINTFGEFQFQE</sequence>
<dbReference type="OMA" id="HIGNADG"/>
<dbReference type="PANTHER" id="PTHR42076:SF1">
    <property type="entry name" value="CYANOVIRIN-N DOMAIN-CONTAINING PROTEIN"/>
    <property type="match status" value="1"/>
</dbReference>
<evidence type="ECO:0000313" key="3">
    <source>
        <dbReference type="Proteomes" id="UP000018144"/>
    </source>
</evidence>